<sequence>MRKEKVERSFADSKERHGLRCCRLRGKERGKEQALITAARRNMKKTALQPVWMSWMKEGLLLPAARKKKACKETGVSLQAESLSVISSLFSFIAALRHPVLGR</sequence>
<dbReference type="Proteomes" id="UP000460949">
    <property type="component" value="Unassembled WGS sequence"/>
</dbReference>
<dbReference type="Pfam" id="PF13751">
    <property type="entry name" value="DDE_Tnp_1_6"/>
    <property type="match status" value="1"/>
</dbReference>
<accession>A0A845DUS3</accession>
<reference evidence="2 3" key="1">
    <citation type="submission" date="2019-11" db="EMBL/GenBank/DDBJ databases">
        <title>Genome sequences of 17 halophilic strains isolated from different environments.</title>
        <authorList>
            <person name="Furrow R.E."/>
        </authorList>
    </citation>
    <scope>NUCLEOTIDE SEQUENCE [LARGE SCALE GENOMIC DNA]</scope>
    <source>
        <strain evidence="2 3">22511_23_Filter</strain>
    </source>
</reference>
<evidence type="ECO:0000259" key="1">
    <source>
        <dbReference type="Pfam" id="PF13751"/>
    </source>
</evidence>
<evidence type="ECO:0000313" key="2">
    <source>
        <dbReference type="EMBL" id="MYL21156.1"/>
    </source>
</evidence>
<name>A0A845DUS3_9BACI</name>
<comment type="caution">
    <text evidence="2">The sequence shown here is derived from an EMBL/GenBank/DDBJ whole genome shotgun (WGS) entry which is preliminary data.</text>
</comment>
<dbReference type="InterPro" id="IPR025668">
    <property type="entry name" value="Tnp_DDE_dom"/>
</dbReference>
<evidence type="ECO:0000313" key="3">
    <source>
        <dbReference type="Proteomes" id="UP000460949"/>
    </source>
</evidence>
<gene>
    <name evidence="2" type="ORF">GLW04_14730</name>
</gene>
<dbReference type="AlphaFoldDB" id="A0A845DUS3"/>
<proteinExistence type="predicted"/>
<protein>
    <recommendedName>
        <fullName evidence="1">Transposase DDE domain-containing protein</fullName>
    </recommendedName>
</protein>
<organism evidence="2 3">
    <name type="scientific">Halobacillus litoralis</name>
    <dbReference type="NCBI Taxonomy" id="45668"/>
    <lineage>
        <taxon>Bacteria</taxon>
        <taxon>Bacillati</taxon>
        <taxon>Bacillota</taxon>
        <taxon>Bacilli</taxon>
        <taxon>Bacillales</taxon>
        <taxon>Bacillaceae</taxon>
        <taxon>Halobacillus</taxon>
    </lineage>
</organism>
<feature type="domain" description="Transposase DDE" evidence="1">
    <location>
        <begin position="2"/>
        <end position="45"/>
    </location>
</feature>
<dbReference type="EMBL" id="WMET01000003">
    <property type="protein sequence ID" value="MYL21156.1"/>
    <property type="molecule type" value="Genomic_DNA"/>
</dbReference>